<protein>
    <recommendedName>
        <fullName evidence="3">DUF2335 domain-containing protein</fullName>
    </recommendedName>
</protein>
<dbReference type="AlphaFoldDB" id="A0A5Z1F309"/>
<reference evidence="2" key="1">
    <citation type="submission" date="2019-08" db="EMBL/GenBank/DDBJ databases">
        <authorList>
            <person name="Ashton P.M."/>
            <person name="Dallman T."/>
            <person name="Nair S."/>
            <person name="De Pinna E."/>
            <person name="Peters T."/>
            <person name="Grant K."/>
        </authorList>
    </citation>
    <scope>NUCLEOTIDE SEQUENCE</scope>
    <source>
        <strain evidence="2">241883</strain>
    </source>
</reference>
<organism evidence="2">
    <name type="scientific">Campylobacter coli</name>
    <dbReference type="NCBI Taxonomy" id="195"/>
    <lineage>
        <taxon>Bacteria</taxon>
        <taxon>Pseudomonadati</taxon>
        <taxon>Campylobacterota</taxon>
        <taxon>Epsilonproteobacteria</taxon>
        <taxon>Campylobacterales</taxon>
        <taxon>Campylobacteraceae</taxon>
        <taxon>Campylobacter</taxon>
    </lineage>
</organism>
<sequence length="143" mass="16374">MKSITPNSKKSQNKSNITLNQQNNTFININSSFDCLPRLSKEMQEKCIFLMEKQTDHIINIERKLIEEDSKNQEAIRNLAPEQIKYVKKGQLFAFIIVLIGFIFSAFLAYLDYPWLSLAGIVTSIGVISSQFLGQKRDKNQGL</sequence>
<keyword evidence="1" id="KW-0472">Membrane</keyword>
<feature type="transmembrane region" description="Helical" evidence="1">
    <location>
        <begin position="92"/>
        <end position="110"/>
    </location>
</feature>
<evidence type="ECO:0000256" key="1">
    <source>
        <dbReference type="SAM" id="Phobius"/>
    </source>
</evidence>
<evidence type="ECO:0008006" key="3">
    <source>
        <dbReference type="Google" id="ProtNLM"/>
    </source>
</evidence>
<gene>
    <name evidence="2" type="ORF">F0E85_05815</name>
</gene>
<evidence type="ECO:0000313" key="2">
    <source>
        <dbReference type="EMBL" id="ECQ7361115.1"/>
    </source>
</evidence>
<feature type="transmembrane region" description="Helical" evidence="1">
    <location>
        <begin position="116"/>
        <end position="134"/>
    </location>
</feature>
<accession>A0A5Z1F309</accession>
<comment type="caution">
    <text evidence="2">The sequence shown here is derived from an EMBL/GenBank/DDBJ whole genome shotgun (WGS) entry which is preliminary data.</text>
</comment>
<dbReference type="EMBL" id="AAKCQV010000009">
    <property type="protein sequence ID" value="ECQ7361115.1"/>
    <property type="molecule type" value="Genomic_DNA"/>
</dbReference>
<dbReference type="RefSeq" id="WP_141043558.1">
    <property type="nucleotide sequence ID" value="NZ_CBDHSU010000001.1"/>
</dbReference>
<name>A0A5Z1F309_CAMCO</name>
<proteinExistence type="predicted"/>
<keyword evidence="1" id="KW-0812">Transmembrane</keyword>
<keyword evidence="1" id="KW-1133">Transmembrane helix</keyword>